<comment type="caution">
    <text evidence="2">The sequence shown here is derived from an EMBL/GenBank/DDBJ whole genome shotgun (WGS) entry which is preliminary data.</text>
</comment>
<keyword evidence="1" id="KW-0472">Membrane</keyword>
<reference evidence="2 3" key="1">
    <citation type="journal article" date="2016" name="Nat. Commun.">
        <title>Thousands of microbial genomes shed light on interconnected biogeochemical processes in an aquifer system.</title>
        <authorList>
            <person name="Anantharaman K."/>
            <person name="Brown C.T."/>
            <person name="Hug L.A."/>
            <person name="Sharon I."/>
            <person name="Castelle C.J."/>
            <person name="Probst A.J."/>
            <person name="Thomas B.C."/>
            <person name="Singh A."/>
            <person name="Wilkins M.J."/>
            <person name="Karaoz U."/>
            <person name="Brodie E.L."/>
            <person name="Williams K.H."/>
            <person name="Hubbard S.S."/>
            <person name="Banfield J.F."/>
        </authorList>
    </citation>
    <scope>NUCLEOTIDE SEQUENCE [LARGE SCALE GENOMIC DNA]</scope>
</reference>
<dbReference type="Proteomes" id="UP000179283">
    <property type="component" value="Unassembled WGS sequence"/>
</dbReference>
<sequence length="71" mass="7683">MKGLHTIAFILLIIGGLNWLLEAFGTGLGHWGLPSALTMIVYVLVGLSALYEVFTHKSRCKACGSQMSSQM</sequence>
<feature type="transmembrane region" description="Helical" evidence="1">
    <location>
        <begin position="33"/>
        <end position="51"/>
    </location>
</feature>
<organism evidence="2 3">
    <name type="scientific">Candidatus Zambryskibacteria bacterium RIFCSPLOWO2_01_FULL_43_17</name>
    <dbReference type="NCBI Taxonomy" id="1802760"/>
    <lineage>
        <taxon>Bacteria</taxon>
        <taxon>Candidatus Zambryskiibacteriota</taxon>
    </lineage>
</organism>
<name>A0A1G2U1D0_9BACT</name>
<keyword evidence="1" id="KW-0812">Transmembrane</keyword>
<keyword evidence="1" id="KW-1133">Transmembrane helix</keyword>
<evidence type="ECO:0008006" key="4">
    <source>
        <dbReference type="Google" id="ProtNLM"/>
    </source>
</evidence>
<protein>
    <recommendedName>
        <fullName evidence="4">DUF378 domain-containing protein</fullName>
    </recommendedName>
</protein>
<evidence type="ECO:0000256" key="1">
    <source>
        <dbReference type="SAM" id="Phobius"/>
    </source>
</evidence>
<evidence type="ECO:0000313" key="2">
    <source>
        <dbReference type="EMBL" id="OHB03307.1"/>
    </source>
</evidence>
<dbReference type="AlphaFoldDB" id="A0A1G2U1D0"/>
<dbReference type="Pfam" id="PF04070">
    <property type="entry name" value="DUF378"/>
    <property type="match status" value="1"/>
</dbReference>
<accession>A0A1G2U1D0</accession>
<dbReference type="EMBL" id="MHWD01000023">
    <property type="protein sequence ID" value="OHB03307.1"/>
    <property type="molecule type" value="Genomic_DNA"/>
</dbReference>
<evidence type="ECO:0000313" key="3">
    <source>
        <dbReference type="Proteomes" id="UP000179283"/>
    </source>
</evidence>
<proteinExistence type="predicted"/>
<gene>
    <name evidence="2" type="ORF">A2920_01060</name>
</gene>
<dbReference type="InterPro" id="IPR007211">
    <property type="entry name" value="DUF378"/>
</dbReference>